<dbReference type="Proteomes" id="UP001165136">
    <property type="component" value="Unassembled WGS sequence"/>
</dbReference>
<protein>
    <submittedName>
        <fullName evidence="2">Protease PrsW</fullName>
    </submittedName>
</protein>
<keyword evidence="1" id="KW-0472">Membrane</keyword>
<feature type="transmembrane region" description="Helical" evidence="1">
    <location>
        <begin position="268"/>
        <end position="288"/>
    </location>
</feature>
<dbReference type="Pfam" id="PF13367">
    <property type="entry name" value="PrsW-protease"/>
    <property type="match status" value="1"/>
</dbReference>
<feature type="transmembrane region" description="Helical" evidence="1">
    <location>
        <begin position="300"/>
        <end position="317"/>
    </location>
</feature>
<feature type="transmembrane region" description="Helical" evidence="1">
    <location>
        <begin position="231"/>
        <end position="248"/>
    </location>
</feature>
<keyword evidence="2" id="KW-0378">Hydrolase</keyword>
<feature type="transmembrane region" description="Helical" evidence="1">
    <location>
        <begin position="38"/>
        <end position="62"/>
    </location>
</feature>
<feature type="transmembrane region" description="Helical" evidence="1">
    <location>
        <begin position="82"/>
        <end position="100"/>
    </location>
</feature>
<reference evidence="2" key="1">
    <citation type="submission" date="2023-03" db="EMBL/GenBank/DDBJ databases">
        <title>Amycolatopsis taiwanensis NBRC 103393.</title>
        <authorList>
            <person name="Ichikawa N."/>
            <person name="Sato H."/>
            <person name="Tonouchi N."/>
        </authorList>
    </citation>
    <scope>NUCLEOTIDE SEQUENCE</scope>
    <source>
        <strain evidence="2">NBRC 103393</strain>
    </source>
</reference>
<name>A0A9W6VGE4_9PSEU</name>
<keyword evidence="2" id="KW-0645">Protease</keyword>
<feature type="transmembrane region" description="Helical" evidence="1">
    <location>
        <begin position="202"/>
        <end position="224"/>
    </location>
</feature>
<dbReference type="AlphaFoldDB" id="A0A9W6VGE4"/>
<dbReference type="PANTHER" id="PTHR36844:SF1">
    <property type="entry name" value="PROTEASE PRSW"/>
    <property type="match status" value="1"/>
</dbReference>
<accession>A0A9W6VGE4</accession>
<keyword evidence="3" id="KW-1185">Reference proteome</keyword>
<dbReference type="InterPro" id="IPR026898">
    <property type="entry name" value="PrsW"/>
</dbReference>
<dbReference type="PANTHER" id="PTHR36844">
    <property type="entry name" value="PROTEASE PRSW"/>
    <property type="match status" value="1"/>
</dbReference>
<dbReference type="GO" id="GO:0008233">
    <property type="term" value="F:peptidase activity"/>
    <property type="evidence" value="ECO:0007669"/>
    <property type="project" value="UniProtKB-KW"/>
</dbReference>
<feature type="transmembrane region" description="Helical" evidence="1">
    <location>
        <begin position="106"/>
        <end position="125"/>
    </location>
</feature>
<sequence length="483" mass="52541">MLIAVLLSAAMAVQVLINLASPKVDPAGTSLNGTMSLLPALSVAFWWLVTSWIVVLAVLVPLAVGRVRTSRDPGERVRRARFFHLAIAAVLVSPFCVYPVNSMFGHVPLLLLCLPTTAFGLWTVHRMQRHRRMPFRIALFGFGWGALIAFGFGGLMNVWTGDTVNRFLLHRVTDAIDVGLDNFQGLIKATQETQHDVMSAGFLSAGVGEELGKGAGVAIVYLLCRRHFDNVVSGIVVGAAVGIGFNLAETVDYLATTAGGASQYWARQYVGLMGTHVAFTALVGAGFGVVRQLGDPRRRWLPVACALVAAIGGHFTFDAGTRVYTTLSAEWFGSPNDYVSVLVLQPLGMIVLFGPFVVMYVLLLRRGLRDQLAALRVELAAEANTGFGAVTPAEVSLLLRPGMRWWLRFRTFRSGGTGAYRALARLHAAQLDLGMQRWHRSRSEVDPGAPDETVLRRRVLELKHQLATVALSPQQQSFVEVPA</sequence>
<keyword evidence="1" id="KW-1133">Transmembrane helix</keyword>
<dbReference type="EMBL" id="BSTI01000004">
    <property type="protein sequence ID" value="GLY65406.1"/>
    <property type="molecule type" value="Genomic_DNA"/>
</dbReference>
<organism evidence="2 3">
    <name type="scientific">Amycolatopsis taiwanensis</name>
    <dbReference type="NCBI Taxonomy" id="342230"/>
    <lineage>
        <taxon>Bacteria</taxon>
        <taxon>Bacillati</taxon>
        <taxon>Actinomycetota</taxon>
        <taxon>Actinomycetes</taxon>
        <taxon>Pseudonocardiales</taxon>
        <taxon>Pseudonocardiaceae</taxon>
        <taxon>Amycolatopsis</taxon>
    </lineage>
</organism>
<evidence type="ECO:0000313" key="3">
    <source>
        <dbReference type="Proteomes" id="UP001165136"/>
    </source>
</evidence>
<evidence type="ECO:0000256" key="1">
    <source>
        <dbReference type="SAM" id="Phobius"/>
    </source>
</evidence>
<comment type="caution">
    <text evidence="2">The sequence shown here is derived from an EMBL/GenBank/DDBJ whole genome shotgun (WGS) entry which is preliminary data.</text>
</comment>
<feature type="transmembrane region" description="Helical" evidence="1">
    <location>
        <begin position="337"/>
        <end position="363"/>
    </location>
</feature>
<dbReference type="GO" id="GO:0006508">
    <property type="term" value="P:proteolysis"/>
    <property type="evidence" value="ECO:0007669"/>
    <property type="project" value="UniProtKB-KW"/>
</dbReference>
<gene>
    <name evidence="2" type="ORF">Atai01_20250</name>
</gene>
<proteinExistence type="predicted"/>
<feature type="transmembrane region" description="Helical" evidence="1">
    <location>
        <begin position="137"/>
        <end position="159"/>
    </location>
</feature>
<evidence type="ECO:0000313" key="2">
    <source>
        <dbReference type="EMBL" id="GLY65406.1"/>
    </source>
</evidence>
<keyword evidence="1" id="KW-0812">Transmembrane</keyword>